<evidence type="ECO:0000313" key="1">
    <source>
        <dbReference type="EMBL" id="CAB4135433.1"/>
    </source>
</evidence>
<protein>
    <submittedName>
        <fullName evidence="1">Uncharacterized protein</fullName>
    </submittedName>
</protein>
<accession>A0A6J5LQA9</accession>
<proteinExistence type="predicted"/>
<dbReference type="Gene3D" id="1.10.10.60">
    <property type="entry name" value="Homeodomain-like"/>
    <property type="match status" value="1"/>
</dbReference>
<organism evidence="1">
    <name type="scientific">uncultured Caudovirales phage</name>
    <dbReference type="NCBI Taxonomy" id="2100421"/>
    <lineage>
        <taxon>Viruses</taxon>
        <taxon>Duplodnaviria</taxon>
        <taxon>Heunggongvirae</taxon>
        <taxon>Uroviricota</taxon>
        <taxon>Caudoviricetes</taxon>
        <taxon>Peduoviridae</taxon>
        <taxon>Maltschvirus</taxon>
        <taxon>Maltschvirus maltsch</taxon>
    </lineage>
</organism>
<gene>
    <name evidence="1" type="ORF">UFOVP291_11</name>
</gene>
<dbReference type="EMBL" id="LR796301">
    <property type="protein sequence ID" value="CAB4135433.1"/>
    <property type="molecule type" value="Genomic_DNA"/>
</dbReference>
<reference evidence="1" key="1">
    <citation type="submission" date="2020-04" db="EMBL/GenBank/DDBJ databases">
        <authorList>
            <person name="Chiriac C."/>
            <person name="Salcher M."/>
            <person name="Ghai R."/>
            <person name="Kavagutti S V."/>
        </authorList>
    </citation>
    <scope>NUCLEOTIDE SEQUENCE</scope>
</reference>
<name>A0A6J5LQA9_9CAUD</name>
<sequence length="85" mass="9122">MSMTWSINCSDCGTFYVVGKRCACFPPVPEPAKAGRRPKGSVKAAVIRAYDKKMTVPQAAKASGISAWTIYNAATRLGIKLKAAR</sequence>